<gene>
    <name evidence="3" type="ORF">OFUS_LOCUS9845</name>
</gene>
<dbReference type="OrthoDB" id="10059875at2759"/>
<dbReference type="GO" id="GO:0019878">
    <property type="term" value="P:lysine biosynthetic process via aminoadipic acid"/>
    <property type="evidence" value="ECO:0007669"/>
    <property type="project" value="TreeGrafter"/>
</dbReference>
<dbReference type="SMART" id="SM01002">
    <property type="entry name" value="AlaDh_PNT_C"/>
    <property type="match status" value="1"/>
</dbReference>
<dbReference type="SUPFAM" id="SSF51735">
    <property type="entry name" value="NAD(P)-binding Rossmann-fold domains"/>
    <property type="match status" value="1"/>
</dbReference>
<dbReference type="AlphaFoldDB" id="A0A8J1T8Z5"/>
<accession>A0A8J1T8Z5</accession>
<dbReference type="FunFam" id="3.30.360.10:FF:000008">
    <property type="entry name" value="Alpha-aminoadipic semialdehyde synthase, mitochondrial"/>
    <property type="match status" value="1"/>
</dbReference>
<protein>
    <submittedName>
        <fullName evidence="3">Uncharacterized protein</fullName>
    </submittedName>
</protein>
<keyword evidence="2" id="KW-0560">Oxidoreductase</keyword>
<dbReference type="InterPro" id="IPR007698">
    <property type="entry name" value="AlaDH/PNT_NAD(H)-bd"/>
</dbReference>
<dbReference type="SUPFAM" id="SSF52283">
    <property type="entry name" value="Formate/glycerate dehydrogenase catalytic domain-like"/>
    <property type="match status" value="1"/>
</dbReference>
<name>A0A8J1T8Z5_OWEFU</name>
<evidence type="ECO:0000256" key="2">
    <source>
        <dbReference type="ARBA" id="ARBA00023002"/>
    </source>
</evidence>
<dbReference type="Pfam" id="PF01262">
    <property type="entry name" value="AlaDh_PNT_C"/>
    <property type="match status" value="1"/>
</dbReference>
<dbReference type="FunFam" id="3.40.50.720:FF:000072">
    <property type="entry name" value="Saccharopine dehydrogenase [NADP(+), L-glutamate-forming]"/>
    <property type="match status" value="1"/>
</dbReference>
<proteinExistence type="predicted"/>
<keyword evidence="1" id="KW-0521">NADP</keyword>
<dbReference type="Pfam" id="PF03435">
    <property type="entry name" value="Sacchrp_dh_NADP"/>
    <property type="match status" value="1"/>
</dbReference>
<organism evidence="3 4">
    <name type="scientific">Owenia fusiformis</name>
    <name type="common">Polychaete worm</name>
    <dbReference type="NCBI Taxonomy" id="6347"/>
    <lineage>
        <taxon>Eukaryota</taxon>
        <taxon>Metazoa</taxon>
        <taxon>Spiralia</taxon>
        <taxon>Lophotrochozoa</taxon>
        <taxon>Annelida</taxon>
        <taxon>Polychaeta</taxon>
        <taxon>Sedentaria</taxon>
        <taxon>Canalipalpata</taxon>
        <taxon>Sabellida</taxon>
        <taxon>Oweniida</taxon>
        <taxon>Oweniidae</taxon>
        <taxon>Owenia</taxon>
    </lineage>
</organism>
<dbReference type="Gene3D" id="3.30.360.10">
    <property type="entry name" value="Dihydrodipicolinate Reductase, domain 2"/>
    <property type="match status" value="1"/>
</dbReference>
<dbReference type="PANTHER" id="PTHR11133">
    <property type="entry name" value="SACCHAROPINE DEHYDROGENASE"/>
    <property type="match status" value="1"/>
</dbReference>
<evidence type="ECO:0000256" key="1">
    <source>
        <dbReference type="ARBA" id="ARBA00022857"/>
    </source>
</evidence>
<dbReference type="GO" id="GO:0004753">
    <property type="term" value="F:saccharopine dehydrogenase activity"/>
    <property type="evidence" value="ECO:0007669"/>
    <property type="project" value="TreeGrafter"/>
</dbReference>
<reference evidence="3" key="1">
    <citation type="submission" date="2022-03" db="EMBL/GenBank/DDBJ databases">
        <authorList>
            <person name="Martin C."/>
        </authorList>
    </citation>
    <scope>NUCLEOTIDE SEQUENCE</scope>
</reference>
<keyword evidence="4" id="KW-1185">Reference proteome</keyword>
<dbReference type="GO" id="GO:0005737">
    <property type="term" value="C:cytoplasm"/>
    <property type="evidence" value="ECO:0007669"/>
    <property type="project" value="TreeGrafter"/>
</dbReference>
<evidence type="ECO:0000313" key="3">
    <source>
        <dbReference type="EMBL" id="CAH1783507.1"/>
    </source>
</evidence>
<dbReference type="PANTHER" id="PTHR11133:SF22">
    <property type="entry name" value="ALPHA-AMINOADIPIC SEMIALDEHYDE SYNTHASE, MITOCHONDRIAL"/>
    <property type="match status" value="1"/>
</dbReference>
<dbReference type="InterPro" id="IPR005097">
    <property type="entry name" value="Sacchrp_dh_NADP-bd"/>
</dbReference>
<dbReference type="Proteomes" id="UP000749559">
    <property type="component" value="Unassembled WGS sequence"/>
</dbReference>
<comment type="caution">
    <text evidence="3">The sequence shown here is derived from an EMBL/GenBank/DDBJ whole genome shotgun (WGS) entry which is preliminary data.</text>
</comment>
<dbReference type="EMBL" id="CAIIXF020000005">
    <property type="protein sequence ID" value="CAH1783507.1"/>
    <property type="molecule type" value="Genomic_DNA"/>
</dbReference>
<dbReference type="Gene3D" id="3.40.50.720">
    <property type="entry name" value="NAD(P)-binding Rossmann-like Domain"/>
    <property type="match status" value="2"/>
</dbReference>
<dbReference type="InterPro" id="IPR036291">
    <property type="entry name" value="NAD(P)-bd_dom_sf"/>
</dbReference>
<sequence>MSMLDAVLEKNIRLIDYEKMCDESGQRTVAFGKYAGVAGMINILHGLGLRLLALGHHTPFMFIGPSHNYRNSSMAKQAIRDAGYEISLDMMPKSIGPLTFVFTGSGNVSQGAQEVFQELPHEYVEPKHLHKVAKHGSTNKLYVCVVRREDHLVHKEGKRFCPDEYDSHPERYVSTFSNKIAPHASVIINGIYWAPNSPRLISIPDAKNLLQPQSSPWLPQSEGCPHLPHKLLAICDISADPGGSMEFVRECTNIDSPFCLYDADDHMETESFKGNGVLVCSIDNMPTQIPRESTDFFGGLLLPYVSDMLKSDATSSFDEFDVSPVVKNAVIASNGKLTPNFEYINNLRRTSRSKHKAMKAVHEAEKRVLVLGSGFVAGPVIEYLTRDDKYHVTLVSDLKESADALANKFRNVEPMLLDTQRNKDEVEGLIKQHDLVISLLPYSLHAEICALCIKHTCNMVTASYCTPDMMRLHKHAIEAGITVVNEVGVDPGIDHMLAMECFDIARDAGGKVKSFVSYCGGLPAPEFSDNPLRYKFNWSPRGVLMNCLSGARYLKDGEVIDVPGEGHLLNVIEPKTFLPGFHLEGYPNRDSTIYGKLYDIESAHTIIRGTLRYRGFAEAAQALLDIGLLSLKAHPLLHPAGPDITWKDYLCNTFGTSMDILPDSLRELVFDRVDQEDIRMNCIEKLGLFEDTLIDKRHTPLDTLSNYLTKRLSYNAGERDLLIMRHEIDVEYPDGSLDREDINFVVYGDPNSYSAMAKTVGFPTGIAAKMVLEGEIQQKGMVLPLTRDIYRPILKRLKQEGIVANESKVMSNEAVPRVQAIV</sequence>
<evidence type="ECO:0000313" key="4">
    <source>
        <dbReference type="Proteomes" id="UP000749559"/>
    </source>
</evidence>
<dbReference type="CDD" id="cd12189">
    <property type="entry name" value="LKR_SDH_like"/>
    <property type="match status" value="1"/>
</dbReference>
<dbReference type="InterPro" id="IPR051168">
    <property type="entry name" value="AASS"/>
</dbReference>
<dbReference type="Pfam" id="PF16653">
    <property type="entry name" value="Sacchrp_dh_C"/>
    <property type="match status" value="1"/>
</dbReference>
<dbReference type="Gene3D" id="1.10.1870.10">
    <property type="entry name" value="Domain 3, Saccharopine reductase"/>
    <property type="match status" value="1"/>
</dbReference>
<dbReference type="SUPFAM" id="SSF55347">
    <property type="entry name" value="Glyceraldehyde-3-phosphate dehydrogenase-like, C-terminal domain"/>
    <property type="match status" value="1"/>
</dbReference>
<dbReference type="InterPro" id="IPR032095">
    <property type="entry name" value="Sacchrp_dh-like_C"/>
</dbReference>